<dbReference type="RefSeq" id="YP_010133758.1">
    <property type="nucleotide sequence ID" value="NC_056788.1"/>
</dbReference>
<organism evidence="2">
    <name type="scientific">Nitzschia supralitorea</name>
    <dbReference type="NCBI Taxonomy" id="303403"/>
    <lineage>
        <taxon>Eukaryota</taxon>
        <taxon>Sar</taxon>
        <taxon>Stramenopiles</taxon>
        <taxon>Ochrophyta</taxon>
        <taxon>Bacillariophyta</taxon>
        <taxon>Bacillariophyceae</taxon>
        <taxon>Bacillariophycidae</taxon>
        <taxon>Bacillariales</taxon>
        <taxon>Bacillariaceae</taxon>
        <taxon>Nitzschia</taxon>
    </lineage>
</organism>
<dbReference type="AlphaFoldDB" id="A0A8F0WFW5"/>
<feature type="compositionally biased region" description="Basic residues" evidence="1">
    <location>
        <begin position="222"/>
        <end position="231"/>
    </location>
</feature>
<dbReference type="SUPFAM" id="SSF52313">
    <property type="entry name" value="Ribosomal protein S2"/>
    <property type="match status" value="1"/>
</dbReference>
<proteinExistence type="predicted"/>
<geneLocation type="mitochondrion" evidence="2"/>
<protein>
    <submittedName>
        <fullName evidence="2">Ribosomal protein S2</fullName>
    </submittedName>
</protein>
<sequence length="231" mass="26378">MKTKKFKFKQLLKLHLLKARVYEHLVKKTNFNDLTDTNLDQLLVGIKKALQVIFQYNQTNKRILFIGLPSKLESKINSTTRHIAVSSSFNIQGLISNNNANLPKSLTNKIQLSYKEASKALLTKLTKRSDLIILFNHKKSEMVLSEAWVAKIPVISFTGSEDSTSSLSGNFYSVNGNFKNSLTTSDQNIFFVGLNFLFKNLKKKKIKFPSTSQKTNPQSFSNKRRRKARQN</sequence>
<evidence type="ECO:0000256" key="1">
    <source>
        <dbReference type="SAM" id="MobiDB-lite"/>
    </source>
</evidence>
<accession>A0A8F0WFW5</accession>
<gene>
    <name evidence="2" type="primary">rps2</name>
</gene>
<keyword evidence="2" id="KW-0496">Mitochondrion</keyword>
<dbReference type="GO" id="GO:0005840">
    <property type="term" value="C:ribosome"/>
    <property type="evidence" value="ECO:0007669"/>
    <property type="project" value="UniProtKB-KW"/>
</dbReference>
<feature type="region of interest" description="Disordered" evidence="1">
    <location>
        <begin position="208"/>
        <end position="231"/>
    </location>
</feature>
<keyword evidence="2" id="KW-0687">Ribonucleoprotein</keyword>
<dbReference type="InterPro" id="IPR023591">
    <property type="entry name" value="Ribosomal_uS2_flav_dom_sf"/>
</dbReference>
<evidence type="ECO:0000313" key="2">
    <source>
        <dbReference type="EMBL" id="QWM93248.1"/>
    </source>
</evidence>
<reference evidence="2" key="1">
    <citation type="journal article" date="2021" name="Ecol Indic">
        <title>Morphological and molecular identification reveals that waters from an isolated oasis in Tamanrasset (extreme South of Algerian Sahara) are colonized by opportunistic and pollution-tolerant diatom species.</title>
        <authorList>
            <person name="Gastineau R."/>
            <person name="Hamedi C."/>
            <person name="Baba Hamed M.B."/>
            <person name="Abi-Ayad S.-M.E.-A."/>
            <person name="Bak M."/>
            <person name="Lemieux C."/>
            <person name="Turmel M."/>
            <person name="Dobosz S."/>
            <person name="Wrobel R.J."/>
            <person name="Kierzek A."/>
            <person name="Lange-Bertalot H."/>
            <person name="Witkowski A."/>
        </authorList>
    </citation>
    <scope>NUCLEOTIDE SEQUENCE</scope>
    <source>
        <strain evidence="2">SZCZR1828</strain>
    </source>
</reference>
<dbReference type="GeneID" id="67123330"/>
<dbReference type="EMBL" id="MT383639">
    <property type="protein sequence ID" value="QWM93248.1"/>
    <property type="molecule type" value="Genomic_DNA"/>
</dbReference>
<dbReference type="Gene3D" id="3.40.50.10490">
    <property type="entry name" value="Glucose-6-phosphate isomerase like protein, domain 1"/>
    <property type="match status" value="1"/>
</dbReference>
<feature type="compositionally biased region" description="Polar residues" evidence="1">
    <location>
        <begin position="209"/>
        <end position="221"/>
    </location>
</feature>
<name>A0A8F0WFW5_9STRA</name>
<keyword evidence="2" id="KW-0689">Ribosomal protein</keyword>